<dbReference type="Proteomes" id="UP000306319">
    <property type="component" value="Unassembled WGS sequence"/>
</dbReference>
<name>A0AC61RFH5_9BACT</name>
<proteinExistence type="predicted"/>
<gene>
    <name evidence="1" type="ORF">E5331_11970</name>
</gene>
<protein>
    <submittedName>
        <fullName evidence="1">Uncharacterized protein</fullName>
    </submittedName>
</protein>
<comment type="caution">
    <text evidence="1">The sequence shown here is derived from an EMBL/GenBank/DDBJ whole genome shotgun (WGS) entry which is preliminary data.</text>
</comment>
<organism evidence="1 2">
    <name type="scientific">Lepagella muris</name>
    <dbReference type="NCBI Taxonomy" id="3032870"/>
    <lineage>
        <taxon>Bacteria</taxon>
        <taxon>Pseudomonadati</taxon>
        <taxon>Bacteroidota</taxon>
        <taxon>Bacteroidia</taxon>
        <taxon>Bacteroidales</taxon>
        <taxon>Muribaculaceae</taxon>
        <taxon>Lepagella</taxon>
    </lineage>
</organism>
<reference evidence="1" key="1">
    <citation type="submission" date="2019-04" db="EMBL/GenBank/DDBJ databases">
        <title>Microbes associate with the intestines of laboratory mice.</title>
        <authorList>
            <person name="Navarre W."/>
            <person name="Wong E."/>
            <person name="Huang K."/>
            <person name="Tropini C."/>
            <person name="Ng K."/>
            <person name="Yu B."/>
        </authorList>
    </citation>
    <scope>NUCLEOTIDE SEQUENCE</scope>
    <source>
        <strain evidence="1">NM04_E33</strain>
    </source>
</reference>
<dbReference type="EMBL" id="SRYB01000017">
    <property type="protein sequence ID" value="TGY78061.1"/>
    <property type="molecule type" value="Genomic_DNA"/>
</dbReference>
<evidence type="ECO:0000313" key="2">
    <source>
        <dbReference type="Proteomes" id="UP000306319"/>
    </source>
</evidence>
<evidence type="ECO:0000313" key="1">
    <source>
        <dbReference type="EMBL" id="TGY78061.1"/>
    </source>
</evidence>
<accession>A0AC61RFH5</accession>
<keyword evidence="2" id="KW-1185">Reference proteome</keyword>
<sequence length="303" mass="35228">MIKKIALLFISLIFPSLCAFAQEPRQSSFDDFVFKTPVAYKTDYTNETNRILEISDWGPFTAVRMSDKVRILADSADVYIHPYEFLCDPVTGKRYHLVNSENLPKFRGIKYLKRKNGMPTNYDIEYTLLFDRVPQDVKMVEFHHNPRWENFDKYYSSKTFFDIDMTKRKVYAEDKYQWVNLEPKADKIKYYTPLGLAKDAEPENGKSHLFLNLAFRNVEANSQYGSISFWLNNNFSLVDQSKNRTYKSGAVFGFPLGKDNFQYIQGYDIMAFGVIIEDVDSDVEVVDVYAGNTCIIKGLHLKP</sequence>